<gene>
    <name evidence="2" type="ORF">LCGC14_1154850</name>
</gene>
<dbReference type="Gene3D" id="3.90.75.20">
    <property type="match status" value="1"/>
</dbReference>
<evidence type="ECO:0000259" key="1">
    <source>
        <dbReference type="Pfam" id="PF13392"/>
    </source>
</evidence>
<name>A0A0F9LUD1_9ZZZZ</name>
<reference evidence="2" key="1">
    <citation type="journal article" date="2015" name="Nature">
        <title>Complex archaea that bridge the gap between prokaryotes and eukaryotes.</title>
        <authorList>
            <person name="Spang A."/>
            <person name="Saw J.H."/>
            <person name="Jorgensen S.L."/>
            <person name="Zaremba-Niedzwiedzka K."/>
            <person name="Martijn J."/>
            <person name="Lind A.E."/>
            <person name="van Eijk R."/>
            <person name="Schleper C."/>
            <person name="Guy L."/>
            <person name="Ettema T.J."/>
        </authorList>
    </citation>
    <scope>NUCLEOTIDE SEQUENCE</scope>
</reference>
<dbReference type="EMBL" id="LAZR01005584">
    <property type="protein sequence ID" value="KKM98739.1"/>
    <property type="molecule type" value="Genomic_DNA"/>
</dbReference>
<accession>A0A0F9LUD1</accession>
<sequence>MRSRRQSYILHGYTLILLPKHSHASPTGYVKRARLVLETKLGRYIDEGYVVHHLDGDKANDTPDNLVELRDLEHRRMHASRDAITKARDYHGRFAVT</sequence>
<dbReference type="AlphaFoldDB" id="A0A0F9LUD1"/>
<organism evidence="2">
    <name type="scientific">marine sediment metagenome</name>
    <dbReference type="NCBI Taxonomy" id="412755"/>
    <lineage>
        <taxon>unclassified sequences</taxon>
        <taxon>metagenomes</taxon>
        <taxon>ecological metagenomes</taxon>
    </lineage>
</organism>
<dbReference type="Pfam" id="PF13392">
    <property type="entry name" value="HNH_3"/>
    <property type="match status" value="1"/>
</dbReference>
<proteinExistence type="predicted"/>
<evidence type="ECO:0000313" key="2">
    <source>
        <dbReference type="EMBL" id="KKM98739.1"/>
    </source>
</evidence>
<dbReference type="InterPro" id="IPR003615">
    <property type="entry name" value="HNH_nuc"/>
</dbReference>
<comment type="caution">
    <text evidence="2">The sequence shown here is derived from an EMBL/GenBank/DDBJ whole genome shotgun (WGS) entry which is preliminary data.</text>
</comment>
<dbReference type="SUPFAM" id="SSF54060">
    <property type="entry name" value="His-Me finger endonucleases"/>
    <property type="match status" value="1"/>
</dbReference>
<feature type="domain" description="HNH nuclease" evidence="1">
    <location>
        <begin position="34"/>
        <end position="76"/>
    </location>
</feature>
<protein>
    <recommendedName>
        <fullName evidence="1">HNH nuclease domain-containing protein</fullName>
    </recommendedName>
</protein>
<dbReference type="InterPro" id="IPR044925">
    <property type="entry name" value="His-Me_finger_sf"/>
</dbReference>